<keyword evidence="1" id="KW-0808">Transferase</keyword>
<dbReference type="Proteomes" id="UP001152795">
    <property type="component" value="Unassembled WGS sequence"/>
</dbReference>
<dbReference type="GO" id="GO:0005524">
    <property type="term" value="F:ATP binding"/>
    <property type="evidence" value="ECO:0007669"/>
    <property type="project" value="UniProtKB-KW"/>
</dbReference>
<keyword evidence="4" id="KW-0067">ATP-binding</keyword>
<name>A0A7D9JDF2_PARCT</name>
<evidence type="ECO:0000313" key="6">
    <source>
        <dbReference type="Proteomes" id="UP001152795"/>
    </source>
</evidence>
<evidence type="ECO:0000256" key="3">
    <source>
        <dbReference type="ARBA" id="ARBA00022777"/>
    </source>
</evidence>
<dbReference type="Pfam" id="PF00069">
    <property type="entry name" value="Pkinase"/>
    <property type="match status" value="1"/>
</dbReference>
<reference evidence="5" key="1">
    <citation type="submission" date="2020-04" db="EMBL/GenBank/DDBJ databases">
        <authorList>
            <person name="Alioto T."/>
            <person name="Alioto T."/>
            <person name="Gomez Garrido J."/>
        </authorList>
    </citation>
    <scope>NUCLEOTIDE SEQUENCE</scope>
    <source>
        <strain evidence="5">A484AB</strain>
    </source>
</reference>
<dbReference type="PANTHER" id="PTHR11042">
    <property type="entry name" value="EUKARYOTIC TRANSLATION INITIATION FACTOR 2-ALPHA KINASE EIF2-ALPHA KINASE -RELATED"/>
    <property type="match status" value="1"/>
</dbReference>
<dbReference type="GO" id="GO:0005737">
    <property type="term" value="C:cytoplasm"/>
    <property type="evidence" value="ECO:0007669"/>
    <property type="project" value="TreeGrafter"/>
</dbReference>
<proteinExistence type="predicted"/>
<dbReference type="OrthoDB" id="5979581at2759"/>
<dbReference type="InterPro" id="IPR050339">
    <property type="entry name" value="CC_SR_Kinase"/>
</dbReference>
<evidence type="ECO:0000256" key="2">
    <source>
        <dbReference type="ARBA" id="ARBA00022741"/>
    </source>
</evidence>
<dbReference type="GO" id="GO:0004672">
    <property type="term" value="F:protein kinase activity"/>
    <property type="evidence" value="ECO:0007669"/>
    <property type="project" value="InterPro"/>
</dbReference>
<dbReference type="InterPro" id="IPR011009">
    <property type="entry name" value="Kinase-like_dom_sf"/>
</dbReference>
<gene>
    <name evidence="5" type="ORF">PACLA_8A084553</name>
</gene>
<keyword evidence="6" id="KW-1185">Reference proteome</keyword>
<organism evidence="5 6">
    <name type="scientific">Paramuricea clavata</name>
    <name type="common">Red gorgonian</name>
    <name type="synonym">Violescent sea-whip</name>
    <dbReference type="NCBI Taxonomy" id="317549"/>
    <lineage>
        <taxon>Eukaryota</taxon>
        <taxon>Metazoa</taxon>
        <taxon>Cnidaria</taxon>
        <taxon>Anthozoa</taxon>
        <taxon>Octocorallia</taxon>
        <taxon>Malacalcyonacea</taxon>
        <taxon>Plexauridae</taxon>
        <taxon>Paramuricea</taxon>
    </lineage>
</organism>
<protein>
    <submittedName>
        <fullName evidence="5">EIF-2-alpha kinase GCN2-like</fullName>
    </submittedName>
</protein>
<dbReference type="SUPFAM" id="SSF56112">
    <property type="entry name" value="Protein kinase-like (PK-like)"/>
    <property type="match status" value="1"/>
</dbReference>
<dbReference type="GO" id="GO:0005634">
    <property type="term" value="C:nucleus"/>
    <property type="evidence" value="ECO:0007669"/>
    <property type="project" value="TreeGrafter"/>
</dbReference>
<sequence>MNEQHNVNEEKEKFPLEEIKQGLKSKGFQYVMPVGNGSDGRVVQAKKFDEKEKIEYAIKILLDTMNDEKAKYRKRELYALKANKDSHQNIVKYYEYWNTSLNKRQFLFIQMELCRLNLEAFVYKNEMGNAEIIKAQGPPRFYQHAFPQLLKGLYFIHETMGWVHRDLHPSNILIANPNPQRISDIVVKIADFGRAREIRSIFDASASLTDASKLEKLSTEVGNKLFRAPELNTQDYDYKVDLYSAGIVLYFLSCYLEDKEQWKNEIKAFRNGERRSEDLFHQDDKHLVSLIQSLLQEKEKRPTAEEALKTANKLGETKEPVESQILVESKKPVEYTNTGSRAPQVFVKKDGETAAYRFPRKEYTLSSLKAEVEKCTGVKAESQLLRQSTTMPEAKLVNIIPDEIFQNIFDSASIGGKPIHINVSDSTYTVNREEKRFRVKKEGELVWKRCSTKDYTLSSLQAGIESCIGVKAKSQLISQQTSIGLTAINSDSDVQSLFTSPSNEKGQPICVIVSDSNRKEKKFRVKKEGELDWNRCSTKYDTLSSLQAEIQNCINIKPELQVLKQQTTIYGKDREIGITSDGDVKSIFEAGDLVDIIVSKKLSPNKLPANLGNREANNFLLTKIDNLWDSELCSIEDDTLSSLKAKIESCTGVKAHLQILYQETTINKRPCRIAITCDDYVKKMFKAAEKVDIILSQNQLPQSELMFFIKKAGEAALERCLIKTDALNLSSLKEAIESCIEVKTDSQVLCYKTVLSGEIQEINIKSDQLVQCMFLESTEPIVVTVSQKNDASLDMYQ</sequence>
<accession>A0A7D9JDF2</accession>
<evidence type="ECO:0000313" key="5">
    <source>
        <dbReference type="EMBL" id="CAB4027513.1"/>
    </source>
</evidence>
<dbReference type="CDD" id="cd00180">
    <property type="entry name" value="PKc"/>
    <property type="match status" value="1"/>
</dbReference>
<keyword evidence="2" id="KW-0547">Nucleotide-binding</keyword>
<dbReference type="Gene3D" id="3.30.200.20">
    <property type="entry name" value="Phosphorylase Kinase, domain 1"/>
    <property type="match status" value="1"/>
</dbReference>
<dbReference type="PROSITE" id="PS50011">
    <property type="entry name" value="PROTEIN_KINASE_DOM"/>
    <property type="match status" value="1"/>
</dbReference>
<dbReference type="AlphaFoldDB" id="A0A7D9JDF2"/>
<dbReference type="EMBL" id="CACRXK020014844">
    <property type="protein sequence ID" value="CAB4027513.1"/>
    <property type="molecule type" value="Genomic_DNA"/>
</dbReference>
<evidence type="ECO:0000256" key="4">
    <source>
        <dbReference type="ARBA" id="ARBA00022840"/>
    </source>
</evidence>
<comment type="caution">
    <text evidence="5">The sequence shown here is derived from an EMBL/GenBank/DDBJ whole genome shotgun (WGS) entry which is preliminary data.</text>
</comment>
<dbReference type="InterPro" id="IPR000719">
    <property type="entry name" value="Prot_kinase_dom"/>
</dbReference>
<dbReference type="Gene3D" id="1.10.510.10">
    <property type="entry name" value="Transferase(Phosphotransferase) domain 1"/>
    <property type="match status" value="1"/>
</dbReference>
<keyword evidence="3 5" id="KW-0418">Kinase</keyword>
<evidence type="ECO:0000256" key="1">
    <source>
        <dbReference type="ARBA" id="ARBA00022679"/>
    </source>
</evidence>